<reference evidence="2" key="1">
    <citation type="submission" date="2022-08" db="EMBL/GenBank/DDBJ databases">
        <title>Novel sulfate-reducing endosymbionts in the free-living metamonad Anaeramoeba.</title>
        <authorList>
            <person name="Jerlstrom-Hultqvist J."/>
            <person name="Cepicka I."/>
            <person name="Gallot-Lavallee L."/>
            <person name="Salas-Leiva D."/>
            <person name="Curtis B.A."/>
            <person name="Zahonova K."/>
            <person name="Pipaliya S."/>
            <person name="Dacks J."/>
            <person name="Roger A.J."/>
        </authorList>
    </citation>
    <scope>NUCLEOTIDE SEQUENCE</scope>
    <source>
        <strain evidence="2">Schooner1</strain>
    </source>
</reference>
<name>A0ABQ8XVU8_9EUKA</name>
<organism evidence="2 3">
    <name type="scientific">Anaeramoeba flamelloides</name>
    <dbReference type="NCBI Taxonomy" id="1746091"/>
    <lineage>
        <taxon>Eukaryota</taxon>
        <taxon>Metamonada</taxon>
        <taxon>Anaeramoebidae</taxon>
        <taxon>Anaeramoeba</taxon>
    </lineage>
</organism>
<proteinExistence type="predicted"/>
<evidence type="ECO:0000256" key="1">
    <source>
        <dbReference type="SAM" id="MobiDB-lite"/>
    </source>
</evidence>
<dbReference type="EMBL" id="JAOAOG010000245">
    <property type="protein sequence ID" value="KAJ6236270.1"/>
    <property type="molecule type" value="Genomic_DNA"/>
</dbReference>
<protein>
    <submittedName>
        <fullName evidence="2">Uncharacterized protein</fullName>
    </submittedName>
</protein>
<dbReference type="Proteomes" id="UP001150062">
    <property type="component" value="Unassembled WGS sequence"/>
</dbReference>
<comment type="caution">
    <text evidence="2">The sequence shown here is derived from an EMBL/GenBank/DDBJ whole genome shotgun (WGS) entry which is preliminary data.</text>
</comment>
<evidence type="ECO:0000313" key="3">
    <source>
        <dbReference type="Proteomes" id="UP001150062"/>
    </source>
</evidence>
<gene>
    <name evidence="2" type="ORF">M0813_28025</name>
</gene>
<accession>A0ABQ8XVU8</accession>
<sequence length="107" mass="12034">MKIVSNCLDWRERKREIKDERSAYGNTFDQRKRKSEPNPQKALAKTAKNICNLSVRVALLPTNEIETRSMDVMIPSVMKISAKTGWSEGGTKAEKGTNSVVDILIPI</sequence>
<evidence type="ECO:0000313" key="2">
    <source>
        <dbReference type="EMBL" id="KAJ6236270.1"/>
    </source>
</evidence>
<feature type="region of interest" description="Disordered" evidence="1">
    <location>
        <begin position="21"/>
        <end position="42"/>
    </location>
</feature>
<keyword evidence="3" id="KW-1185">Reference proteome</keyword>